<evidence type="ECO:0000256" key="2">
    <source>
        <dbReference type="ARBA" id="ARBA00023125"/>
    </source>
</evidence>
<dbReference type="InterPro" id="IPR012318">
    <property type="entry name" value="HTH_CRP"/>
</dbReference>
<proteinExistence type="predicted"/>
<dbReference type="InterPro" id="IPR018490">
    <property type="entry name" value="cNMP-bd_dom_sf"/>
</dbReference>
<keyword evidence="2" id="KW-0238">DNA-binding</keyword>
<gene>
    <name evidence="5" type="ORF">GCM10019071_30250</name>
</gene>
<organism evidence="5 6">
    <name type="scientific">Sphingobium fuliginis (strain ATCC 27551)</name>
    <dbReference type="NCBI Taxonomy" id="336203"/>
    <lineage>
        <taxon>Bacteria</taxon>
        <taxon>Pseudomonadati</taxon>
        <taxon>Pseudomonadota</taxon>
        <taxon>Alphaproteobacteria</taxon>
        <taxon>Sphingomonadales</taxon>
        <taxon>Sphingomonadaceae</taxon>
        <taxon>Sphingobium</taxon>
    </lineage>
</organism>
<dbReference type="PROSITE" id="PS51063">
    <property type="entry name" value="HTH_CRP_2"/>
    <property type="match status" value="1"/>
</dbReference>
<evidence type="ECO:0000259" key="4">
    <source>
        <dbReference type="PROSITE" id="PS51063"/>
    </source>
</evidence>
<evidence type="ECO:0000313" key="5">
    <source>
        <dbReference type="EMBL" id="GFZ97879.1"/>
    </source>
</evidence>
<sequence>MPWGDMLPMIFADFLRNRRREQLSDQDLAALEASVSQVRKTHARQLLAHAGEPIACSTYLMEGFICRYMDDRNGLRQLVAVHVPGDFVDLHGYPLGRLDHDVATLSASKIAMVPHEALDGLLAQRPNLTKLLWFSTLLDAAMHREWIFRLGRLDAVARIAHFFCEIEAKLRAVGLSDGSRFALPLTQADLGEACGMTSVHINRMLRELRERELLQVQRGRVTISDLAALRRLCDYDPSYLFIGG</sequence>
<dbReference type="InterPro" id="IPR036388">
    <property type="entry name" value="WH-like_DNA-bd_sf"/>
</dbReference>
<dbReference type="Gene3D" id="2.60.120.10">
    <property type="entry name" value="Jelly Rolls"/>
    <property type="match status" value="1"/>
</dbReference>
<dbReference type="EMBL" id="BMDU01000007">
    <property type="protein sequence ID" value="GFZ97879.1"/>
    <property type="molecule type" value="Genomic_DNA"/>
</dbReference>
<comment type="caution">
    <text evidence="5">The sequence shown here is derived from an EMBL/GenBank/DDBJ whole genome shotgun (WGS) entry which is preliminary data.</text>
</comment>
<evidence type="ECO:0000256" key="1">
    <source>
        <dbReference type="ARBA" id="ARBA00023015"/>
    </source>
</evidence>
<keyword evidence="1" id="KW-0805">Transcription regulation</keyword>
<keyword evidence="6" id="KW-1185">Reference proteome</keyword>
<dbReference type="Pfam" id="PF00027">
    <property type="entry name" value="cNMP_binding"/>
    <property type="match status" value="1"/>
</dbReference>
<feature type="domain" description="HTH crp-type" evidence="4">
    <location>
        <begin position="153"/>
        <end position="227"/>
    </location>
</feature>
<dbReference type="CDD" id="cd00038">
    <property type="entry name" value="CAP_ED"/>
    <property type="match status" value="1"/>
</dbReference>
<dbReference type="Proteomes" id="UP000628109">
    <property type="component" value="Unassembled WGS sequence"/>
</dbReference>
<dbReference type="InterPro" id="IPR000595">
    <property type="entry name" value="cNMP-bd_dom"/>
</dbReference>
<keyword evidence="3" id="KW-0804">Transcription</keyword>
<protein>
    <submittedName>
        <fullName evidence="5">Transcriptional regulator</fullName>
    </submittedName>
</protein>
<dbReference type="SMART" id="SM00419">
    <property type="entry name" value="HTH_CRP"/>
    <property type="match status" value="1"/>
</dbReference>
<dbReference type="InterPro" id="IPR014710">
    <property type="entry name" value="RmlC-like_jellyroll"/>
</dbReference>
<dbReference type="Gene3D" id="1.10.10.10">
    <property type="entry name" value="Winged helix-like DNA-binding domain superfamily/Winged helix DNA-binding domain"/>
    <property type="match status" value="1"/>
</dbReference>
<dbReference type="Pfam" id="PF13545">
    <property type="entry name" value="HTH_Crp_2"/>
    <property type="match status" value="1"/>
</dbReference>
<evidence type="ECO:0000313" key="6">
    <source>
        <dbReference type="Proteomes" id="UP000628109"/>
    </source>
</evidence>
<name>A0ABQ1F3N8_SPHSA</name>
<evidence type="ECO:0000256" key="3">
    <source>
        <dbReference type="ARBA" id="ARBA00023163"/>
    </source>
</evidence>
<accession>A0ABQ1F3N8</accession>
<dbReference type="InterPro" id="IPR036390">
    <property type="entry name" value="WH_DNA-bd_sf"/>
</dbReference>
<reference evidence="6" key="1">
    <citation type="journal article" date="2019" name="Int. J. Syst. Evol. Microbiol.">
        <title>The Global Catalogue of Microorganisms (GCM) 10K type strain sequencing project: providing services to taxonomists for standard genome sequencing and annotation.</title>
        <authorList>
            <consortium name="The Broad Institute Genomics Platform"/>
            <consortium name="The Broad Institute Genome Sequencing Center for Infectious Disease"/>
            <person name="Wu L."/>
            <person name="Ma J."/>
        </authorList>
    </citation>
    <scope>NUCLEOTIDE SEQUENCE [LARGE SCALE GENOMIC DNA]</scope>
    <source>
        <strain evidence="6">CCM 7327</strain>
    </source>
</reference>
<dbReference type="SUPFAM" id="SSF51206">
    <property type="entry name" value="cAMP-binding domain-like"/>
    <property type="match status" value="1"/>
</dbReference>
<dbReference type="SUPFAM" id="SSF46785">
    <property type="entry name" value="Winged helix' DNA-binding domain"/>
    <property type="match status" value="1"/>
</dbReference>